<dbReference type="Pfam" id="PF00144">
    <property type="entry name" value="Beta-lactamase"/>
    <property type="match status" value="1"/>
</dbReference>
<name>A0ABN8P5V4_9CNID</name>
<dbReference type="SUPFAM" id="SSF56601">
    <property type="entry name" value="beta-lactamase/transpeptidase-like"/>
    <property type="match status" value="1"/>
</dbReference>
<dbReference type="PANTHER" id="PTHR22935">
    <property type="entry name" value="PENICILLIN-BINDING PROTEIN"/>
    <property type="match status" value="1"/>
</dbReference>
<accession>A0ABN8P5V4</accession>
<dbReference type="Gene3D" id="3.40.710.10">
    <property type="entry name" value="DD-peptidase/beta-lactamase superfamily"/>
    <property type="match status" value="1"/>
</dbReference>
<keyword evidence="2" id="KW-1133">Transmembrane helix</keyword>
<dbReference type="InterPro" id="IPR012338">
    <property type="entry name" value="Beta-lactam/transpept-like"/>
</dbReference>
<evidence type="ECO:0000256" key="2">
    <source>
        <dbReference type="SAM" id="Phobius"/>
    </source>
</evidence>
<evidence type="ECO:0000313" key="5">
    <source>
        <dbReference type="Proteomes" id="UP001159405"/>
    </source>
</evidence>
<dbReference type="EMBL" id="CALNXK010000049">
    <property type="protein sequence ID" value="CAH3131293.1"/>
    <property type="molecule type" value="Genomic_DNA"/>
</dbReference>
<feature type="transmembrane region" description="Helical" evidence="2">
    <location>
        <begin position="66"/>
        <end position="86"/>
    </location>
</feature>
<keyword evidence="2" id="KW-0812">Transmembrane</keyword>
<comment type="similarity">
    <text evidence="1">Belongs to the beta-lactamase family.</text>
</comment>
<keyword evidence="2" id="KW-0472">Membrane</keyword>
<proteinExistence type="inferred from homology"/>
<protein>
    <recommendedName>
        <fullName evidence="3">Beta-lactamase-related domain-containing protein</fullName>
    </recommendedName>
</protein>
<sequence length="608" mass="68356">MAAEMPSRASYLVIPKSEFSARCESWSSLMSSNSSTSTVGSQVLVTYSDSDVSSNKEARTISRLKLALVAVSFGLLVMTVLFVWQITKRNDSSEQKPTVDPLKNQKYLEFKASPCPIMMEKVEPPFLLPAQVQRYLTQANRILESFDGRDGLGGITANVVYQDRVAWRQSYGVKDKKQLSDPPDQDTVFRVASISKIFTVLFVFKLLETGNIDCLDDPLELYEPRFQVKNPFNQQKITIRQILSHTSGLPREVPCTDSYSYSTTHLCPVNNSYVLQQLKHMELKSPPGKLPHYSNLGYALLSRLLAERFANNDYEGWVQRNIFTPLGMRNTGFNLDRMSSNKAFGYYDDHQAPLVDWDWASPAIQAYSTANDLYKLMTLLFGKSSTRILNKQLIQELMKPDFMYPDGTTVFGTGWEIKDAGTYSVLMKTGYIPGYSAGFAFVPEFKLGAIVLASGREFAGTAALSIVETLAKVMDAVLLHEQLQIEVTPNRKQYIGEYAIVSRWIPEVIVNITEDRGLLLFTQIPSSLGFSYLKPIRGHEFEIIYRSGLECSVYGMGQNRERVIFDPPSESGQSLSLKFGPFIFKRTLQHRARKASALNSKLSPSGLL</sequence>
<feature type="domain" description="Beta-lactamase-related" evidence="3">
    <location>
        <begin position="140"/>
        <end position="458"/>
    </location>
</feature>
<comment type="caution">
    <text evidence="4">The sequence shown here is derived from an EMBL/GenBank/DDBJ whole genome shotgun (WGS) entry which is preliminary data.</text>
</comment>
<gene>
    <name evidence="4" type="ORF">PLOB_00035053</name>
</gene>
<evidence type="ECO:0000313" key="4">
    <source>
        <dbReference type="EMBL" id="CAH3131293.1"/>
    </source>
</evidence>
<evidence type="ECO:0000259" key="3">
    <source>
        <dbReference type="Pfam" id="PF00144"/>
    </source>
</evidence>
<reference evidence="4 5" key="1">
    <citation type="submission" date="2022-05" db="EMBL/GenBank/DDBJ databases">
        <authorList>
            <consortium name="Genoscope - CEA"/>
            <person name="William W."/>
        </authorList>
    </citation>
    <scope>NUCLEOTIDE SEQUENCE [LARGE SCALE GENOMIC DNA]</scope>
</reference>
<keyword evidence="5" id="KW-1185">Reference proteome</keyword>
<organism evidence="4 5">
    <name type="scientific">Porites lobata</name>
    <dbReference type="NCBI Taxonomy" id="104759"/>
    <lineage>
        <taxon>Eukaryota</taxon>
        <taxon>Metazoa</taxon>
        <taxon>Cnidaria</taxon>
        <taxon>Anthozoa</taxon>
        <taxon>Hexacorallia</taxon>
        <taxon>Scleractinia</taxon>
        <taxon>Fungiina</taxon>
        <taxon>Poritidae</taxon>
        <taxon>Porites</taxon>
    </lineage>
</organism>
<evidence type="ECO:0000256" key="1">
    <source>
        <dbReference type="ARBA" id="ARBA00038473"/>
    </source>
</evidence>
<dbReference type="Proteomes" id="UP001159405">
    <property type="component" value="Unassembled WGS sequence"/>
</dbReference>
<dbReference type="InterPro" id="IPR051478">
    <property type="entry name" value="Beta-lactamase-like_AB/R"/>
</dbReference>
<dbReference type="PANTHER" id="PTHR22935:SF95">
    <property type="entry name" value="BETA-LACTAMASE-LIKE 1-RELATED"/>
    <property type="match status" value="1"/>
</dbReference>
<dbReference type="InterPro" id="IPR001466">
    <property type="entry name" value="Beta-lactam-related"/>
</dbReference>